<name>A0A646KT52_STRJU</name>
<organism evidence="1 2">
    <name type="scientific">Streptomyces jumonjinensis</name>
    <dbReference type="NCBI Taxonomy" id="1945"/>
    <lineage>
        <taxon>Bacteria</taxon>
        <taxon>Bacillati</taxon>
        <taxon>Actinomycetota</taxon>
        <taxon>Actinomycetes</taxon>
        <taxon>Kitasatosporales</taxon>
        <taxon>Streptomycetaceae</taxon>
        <taxon>Streptomyces</taxon>
    </lineage>
</organism>
<evidence type="ECO:0000313" key="1">
    <source>
        <dbReference type="EMBL" id="MQT05415.1"/>
    </source>
</evidence>
<dbReference type="InterPro" id="IPR046300">
    <property type="entry name" value="DUF6415"/>
</dbReference>
<accession>A0A646KT52</accession>
<comment type="caution">
    <text evidence="1">The sequence shown here is derived from an EMBL/GenBank/DDBJ whole genome shotgun (WGS) entry which is preliminary data.</text>
</comment>
<dbReference type="RefSeq" id="WP_153526822.1">
    <property type="nucleotide sequence ID" value="NZ_JBEPDZ010000027.1"/>
</dbReference>
<protein>
    <submittedName>
        <fullName evidence="1">Uncharacterized protein</fullName>
    </submittedName>
</protein>
<gene>
    <name evidence="1" type="ORF">FF041_36585</name>
</gene>
<reference evidence="1 2" key="1">
    <citation type="submission" date="2019-05" db="EMBL/GenBank/DDBJ databases">
        <title>Comparative genomics and metabolomics analyses of clavulanic acid producing Streptomyces species provides insight into specialized metabolism and evolution of beta-lactam biosynthetic gene clusters.</title>
        <authorList>
            <person name="Moore M.A."/>
            <person name="Cruz-Morales P."/>
            <person name="Barona Gomez F."/>
            <person name="Kapil T."/>
        </authorList>
    </citation>
    <scope>NUCLEOTIDE SEQUENCE [LARGE SCALE GENOMIC DNA]</scope>
    <source>
        <strain evidence="1 2">NRRL 5741</strain>
    </source>
</reference>
<keyword evidence="2" id="KW-1185">Reference proteome</keyword>
<dbReference type="OrthoDB" id="4333161at2"/>
<dbReference type="EMBL" id="VCLA01000201">
    <property type="protein sequence ID" value="MQT05415.1"/>
    <property type="molecule type" value="Genomic_DNA"/>
</dbReference>
<sequence length="155" mass="16700">MSMTVHDLPVRDAAAARARSVEPARPASEQALLGLLNSLNSSFLSDGVDEFLERILGWGASPLTADEMRTLVDRLHAYLWPLVTDALYGADGYPDSLLRQLVAATVRLDAVHRAREFVPTQSHARLLASLVSDLLDLVSDDDPSPSAHFGGGGPR</sequence>
<dbReference type="Proteomes" id="UP000419138">
    <property type="component" value="Unassembled WGS sequence"/>
</dbReference>
<dbReference type="AlphaFoldDB" id="A0A646KT52"/>
<evidence type="ECO:0000313" key="2">
    <source>
        <dbReference type="Proteomes" id="UP000419138"/>
    </source>
</evidence>
<proteinExistence type="predicted"/>
<dbReference type="Pfam" id="PF19979">
    <property type="entry name" value="DUF6415"/>
    <property type="match status" value="1"/>
</dbReference>